<dbReference type="RefSeq" id="WP_090555581.1">
    <property type="nucleotide sequence ID" value="NZ_FNRA01000002.1"/>
</dbReference>
<keyword evidence="2" id="KW-0808">Transferase</keyword>
<dbReference type="SUPFAM" id="SSF53448">
    <property type="entry name" value="Nucleotide-diphospho-sugar transferases"/>
    <property type="match status" value="1"/>
</dbReference>
<dbReference type="PANTHER" id="PTHR22916:SF67">
    <property type="entry name" value="COLANIC ACID BIOSYNTHESIS GLYCOSYL TRANSFERASE WCAE-RELATED"/>
    <property type="match status" value="1"/>
</dbReference>
<dbReference type="EMBL" id="FNRA01000002">
    <property type="protein sequence ID" value="SEA25773.1"/>
    <property type="molecule type" value="Genomic_DNA"/>
</dbReference>
<dbReference type="STRING" id="425514.SAMN05443550_102447"/>
<evidence type="ECO:0000259" key="1">
    <source>
        <dbReference type="Pfam" id="PF00535"/>
    </source>
</evidence>
<dbReference type="InterPro" id="IPR001173">
    <property type="entry name" value="Glyco_trans_2-like"/>
</dbReference>
<dbReference type="Pfam" id="PF00535">
    <property type="entry name" value="Glycos_transf_2"/>
    <property type="match status" value="1"/>
</dbReference>
<organism evidence="2 3">
    <name type="scientific">Pedobacter hartonius</name>
    <dbReference type="NCBI Taxonomy" id="425514"/>
    <lineage>
        <taxon>Bacteria</taxon>
        <taxon>Pseudomonadati</taxon>
        <taxon>Bacteroidota</taxon>
        <taxon>Sphingobacteriia</taxon>
        <taxon>Sphingobacteriales</taxon>
        <taxon>Sphingobacteriaceae</taxon>
        <taxon>Pedobacter</taxon>
    </lineage>
</organism>
<dbReference type="CDD" id="cd06433">
    <property type="entry name" value="GT_2_WfgS_like"/>
    <property type="match status" value="1"/>
</dbReference>
<evidence type="ECO:0000313" key="3">
    <source>
        <dbReference type="Proteomes" id="UP000198850"/>
    </source>
</evidence>
<evidence type="ECO:0000313" key="2">
    <source>
        <dbReference type="EMBL" id="SEA25773.1"/>
    </source>
</evidence>
<dbReference type="Proteomes" id="UP000198850">
    <property type="component" value="Unassembled WGS sequence"/>
</dbReference>
<protein>
    <submittedName>
        <fullName evidence="2">Glycosyltransferase involved in cell wall bisynthesis</fullName>
    </submittedName>
</protein>
<gene>
    <name evidence="2" type="ORF">SAMN05443550_102447</name>
</gene>
<dbReference type="Gene3D" id="3.90.550.10">
    <property type="entry name" value="Spore Coat Polysaccharide Biosynthesis Protein SpsA, Chain A"/>
    <property type="match status" value="1"/>
</dbReference>
<dbReference type="AlphaFoldDB" id="A0A1H3ZPT1"/>
<proteinExistence type="predicted"/>
<reference evidence="2 3" key="1">
    <citation type="submission" date="2016-10" db="EMBL/GenBank/DDBJ databases">
        <authorList>
            <person name="de Groot N.N."/>
        </authorList>
    </citation>
    <scope>NUCLEOTIDE SEQUENCE [LARGE SCALE GENOMIC DNA]</scope>
    <source>
        <strain evidence="2 3">DSM 19033</strain>
    </source>
</reference>
<dbReference type="PANTHER" id="PTHR22916">
    <property type="entry name" value="GLYCOSYLTRANSFERASE"/>
    <property type="match status" value="1"/>
</dbReference>
<keyword evidence="3" id="KW-1185">Reference proteome</keyword>
<feature type="domain" description="Glycosyltransferase 2-like" evidence="1">
    <location>
        <begin position="11"/>
        <end position="137"/>
    </location>
</feature>
<dbReference type="GO" id="GO:0016758">
    <property type="term" value="F:hexosyltransferase activity"/>
    <property type="evidence" value="ECO:0007669"/>
    <property type="project" value="UniProtKB-ARBA"/>
</dbReference>
<sequence length="264" mass="30735">MSNVSKRIKISIITINYNNVSGLEETILSVSKQNYENIEYIVIDGGSYDGSREILTKYNHVIDYWVSEQDAGIYNAMNKGINIATGDYLLFINSGDMITADHVIEEAVKIGLYEDLVCGNLWFIKESSRREWVTPDSISFQTFLTSTIPHPCTFIKKTLFNTIGLYNEQHKIVSDWEFFLLATCKYNCTYKHINLFLTDFNEEGISSNPENFSLIDKEKENVLKKNFSFFLEDYKKYMIVSEELRRVKYIIRLKNFFKKLSKPS</sequence>
<accession>A0A1H3ZPT1</accession>
<name>A0A1H3ZPT1_9SPHI</name>
<dbReference type="InterPro" id="IPR029044">
    <property type="entry name" value="Nucleotide-diphossugar_trans"/>
</dbReference>
<dbReference type="OrthoDB" id="9788101at2"/>